<comment type="similarity">
    <text evidence="1 3">Belongs to the short-chain dehydrogenases/reductases (SDR) family.</text>
</comment>
<keyword evidence="4" id="KW-0732">Signal</keyword>
<dbReference type="GO" id="GO:0016020">
    <property type="term" value="C:membrane"/>
    <property type="evidence" value="ECO:0007669"/>
    <property type="project" value="TreeGrafter"/>
</dbReference>
<dbReference type="PROSITE" id="PS00061">
    <property type="entry name" value="ADH_SHORT"/>
    <property type="match status" value="1"/>
</dbReference>
<dbReference type="PANTHER" id="PTHR44196:SF1">
    <property type="entry name" value="DEHYDROGENASE_REDUCTASE SDR FAMILY MEMBER 7B"/>
    <property type="match status" value="1"/>
</dbReference>
<feature type="chain" id="PRO_5038769729" evidence="4">
    <location>
        <begin position="25"/>
        <end position="263"/>
    </location>
</feature>
<dbReference type="InterPro" id="IPR020904">
    <property type="entry name" value="Sc_DH/Rdtase_CS"/>
</dbReference>
<comment type="caution">
    <text evidence="5">The sequence shown here is derived from an EMBL/GenBank/DDBJ whole genome shotgun (WGS) entry which is preliminary data.</text>
</comment>
<dbReference type="PANTHER" id="PTHR44196">
    <property type="entry name" value="DEHYDROGENASE/REDUCTASE SDR FAMILY MEMBER 7B"/>
    <property type="match status" value="1"/>
</dbReference>
<dbReference type="Pfam" id="PF00106">
    <property type="entry name" value="adh_short"/>
    <property type="match status" value="1"/>
</dbReference>
<dbReference type="RefSeq" id="WP_010010106.1">
    <property type="nucleotide sequence ID" value="NZ_AZCN01000040.1"/>
</dbReference>
<dbReference type="GO" id="GO:0016491">
    <property type="term" value="F:oxidoreductase activity"/>
    <property type="evidence" value="ECO:0007669"/>
    <property type="project" value="UniProtKB-KW"/>
</dbReference>
<evidence type="ECO:0000256" key="3">
    <source>
        <dbReference type="RuleBase" id="RU000363"/>
    </source>
</evidence>
<gene>
    <name evidence="5" type="ORF">FD22_GL001534</name>
</gene>
<reference evidence="5 6" key="1">
    <citation type="journal article" date="2015" name="Genome Announc.">
        <title>Expanding the biotechnology potential of lactobacilli through comparative genomics of 213 strains and associated genera.</title>
        <authorList>
            <person name="Sun Z."/>
            <person name="Harris H.M."/>
            <person name="McCann A."/>
            <person name="Guo C."/>
            <person name="Argimon S."/>
            <person name="Zhang W."/>
            <person name="Yang X."/>
            <person name="Jeffery I.B."/>
            <person name="Cooney J.C."/>
            <person name="Kagawa T.F."/>
            <person name="Liu W."/>
            <person name="Song Y."/>
            <person name="Salvetti E."/>
            <person name="Wrobel A."/>
            <person name="Rasinkangas P."/>
            <person name="Parkhill J."/>
            <person name="Rea M.C."/>
            <person name="O'Sullivan O."/>
            <person name="Ritari J."/>
            <person name="Douillard F.P."/>
            <person name="Paul Ross R."/>
            <person name="Yang R."/>
            <person name="Briner A.E."/>
            <person name="Felis G.E."/>
            <person name="de Vos W.M."/>
            <person name="Barrangou R."/>
            <person name="Klaenhammer T.R."/>
            <person name="Caufield P.W."/>
            <person name="Cui Y."/>
            <person name="Zhang H."/>
            <person name="O'Toole P.W."/>
        </authorList>
    </citation>
    <scope>NUCLEOTIDE SEQUENCE [LARGE SCALE GENOMIC DNA]</scope>
    <source>
        <strain evidence="5 6">DSM 20001</strain>
    </source>
</reference>
<dbReference type="GeneID" id="65916949"/>
<dbReference type="InterPro" id="IPR036291">
    <property type="entry name" value="NAD(P)-bd_dom_sf"/>
</dbReference>
<name>A0A0R1F1V5_9LACO</name>
<dbReference type="Gene3D" id="3.40.50.720">
    <property type="entry name" value="NAD(P)-binding Rossmann-like Domain"/>
    <property type="match status" value="1"/>
</dbReference>
<dbReference type="InterPro" id="IPR002347">
    <property type="entry name" value="SDR_fam"/>
</dbReference>
<evidence type="ECO:0000313" key="5">
    <source>
        <dbReference type="EMBL" id="KRK15880.1"/>
    </source>
</evidence>
<feature type="signal peptide" evidence="4">
    <location>
        <begin position="1"/>
        <end position="24"/>
    </location>
</feature>
<protein>
    <submittedName>
        <fullName evidence="5">Metabolite dehydrogenase, NAD-binding protein</fullName>
    </submittedName>
</protein>
<dbReference type="PRINTS" id="PR00081">
    <property type="entry name" value="GDHRDH"/>
</dbReference>
<evidence type="ECO:0000256" key="2">
    <source>
        <dbReference type="ARBA" id="ARBA00023002"/>
    </source>
</evidence>
<dbReference type="PIRSF" id="PIRSF000126">
    <property type="entry name" value="11-beta-HSD1"/>
    <property type="match status" value="1"/>
</dbReference>
<evidence type="ECO:0000256" key="4">
    <source>
        <dbReference type="SAM" id="SignalP"/>
    </source>
</evidence>
<dbReference type="EMBL" id="AZCN01000040">
    <property type="protein sequence ID" value="KRK15880.1"/>
    <property type="molecule type" value="Genomic_DNA"/>
</dbReference>
<dbReference type="eggNOG" id="COG0300">
    <property type="taxonomic scope" value="Bacteria"/>
</dbReference>
<keyword evidence="2" id="KW-0560">Oxidoreductase</keyword>
<organism evidence="5 6">
    <name type="scientific">Loigolactobacillus coryniformis subsp. coryniformis KCTC 3167 = DSM 20001</name>
    <dbReference type="NCBI Taxonomy" id="913848"/>
    <lineage>
        <taxon>Bacteria</taxon>
        <taxon>Bacillati</taxon>
        <taxon>Bacillota</taxon>
        <taxon>Bacilli</taxon>
        <taxon>Lactobacillales</taxon>
        <taxon>Lactobacillaceae</taxon>
        <taxon>Loigolactobacillus</taxon>
    </lineage>
</organism>
<dbReference type="PATRIC" id="fig|913848.6.peg.1572"/>
<dbReference type="Proteomes" id="UP000051181">
    <property type="component" value="Unassembled WGS sequence"/>
</dbReference>
<dbReference type="SUPFAM" id="SSF51735">
    <property type="entry name" value="NAD(P)-binding Rossmann-fold domains"/>
    <property type="match status" value="1"/>
</dbReference>
<dbReference type="AlphaFoldDB" id="A0A0R1F1V5"/>
<accession>A0A0R1F1V5</accession>
<proteinExistence type="inferred from homology"/>
<evidence type="ECO:0000256" key="1">
    <source>
        <dbReference type="ARBA" id="ARBA00006484"/>
    </source>
</evidence>
<sequence>MKLANKTVLITGASSGLGAALAYAAARQGAQLVLCARRSERLRQVAAQARALSGRRVLAVRIDLTQPAQLDRLMTVLKQKVGTVDVLINNAGVGYFEKALDLPLAKVQHLFQLDVLSLMQLTQKVGLTMAALRRGMIVNIASQAGKLVTPKATVYAAAKAAVIAYSTGLRMELRPLNIQVLTVNPGPIKTEFAHIADPSDQYAQAVAGIALDADQLAARIIRAIETQRRELNAPWPMEIAARLRTLFPAIADRLIASPLFDRK</sequence>
<evidence type="ECO:0000313" key="6">
    <source>
        <dbReference type="Proteomes" id="UP000051181"/>
    </source>
</evidence>
<dbReference type="PRINTS" id="PR00080">
    <property type="entry name" value="SDRFAMILY"/>
</dbReference>